<feature type="transmembrane region" description="Helical" evidence="1">
    <location>
        <begin position="6"/>
        <end position="24"/>
    </location>
</feature>
<comment type="catalytic activity">
    <reaction evidence="1">
        <text>a ubiquinone + NADH + 5 H(+)(in) = a ubiquinol + NAD(+) + 4 H(+)(out)</text>
        <dbReference type="Rhea" id="RHEA:29091"/>
        <dbReference type="Rhea" id="RHEA-COMP:9565"/>
        <dbReference type="Rhea" id="RHEA-COMP:9566"/>
        <dbReference type="ChEBI" id="CHEBI:15378"/>
        <dbReference type="ChEBI" id="CHEBI:16389"/>
        <dbReference type="ChEBI" id="CHEBI:17976"/>
        <dbReference type="ChEBI" id="CHEBI:57540"/>
        <dbReference type="ChEBI" id="CHEBI:57945"/>
        <dbReference type="EC" id="7.1.1.2"/>
    </reaction>
</comment>
<accession>A0A0S0IVM2</accession>
<gene>
    <name evidence="2" type="primary">nad6</name>
</gene>
<keyword evidence="1" id="KW-0813">Transport</keyword>
<comment type="subcellular location">
    <subcellularLocation>
        <location evidence="1">Mitochondrion membrane</location>
        <topology evidence="1">Multi-pass membrane protein</topology>
    </subcellularLocation>
</comment>
<keyword evidence="1" id="KW-1278">Translocase</keyword>
<sequence length="260" mass="29721">MLTNYLLIIFCLLALFCSFMVIASKNPIHSILYLILVFCNVTFVLILLGVEFIAIIFLIVYVGAIAVLFLFVVMMLNIKILELDEVFWRYIPAGLLISSCFLFQLFAFGFSFNIVEVFSLFLNSGFYSVHKLALSFSEIPKISGLLVNGIYVTPVLSDFQINDYTFINTIYKTDSFFCFVKLSDFSVNLLPLNLEITNTEVLGWLIYTYTFFIFLVVSLILLISMIGSIILVLNQNINIKRQVIFRQSLRDLKTSVSLIN</sequence>
<dbReference type="GO" id="GO:0031966">
    <property type="term" value="C:mitochondrial membrane"/>
    <property type="evidence" value="ECO:0007669"/>
    <property type="project" value="UniProtKB-SubCell"/>
</dbReference>
<protein>
    <recommendedName>
        <fullName evidence="1">NADH-ubiquinone oxidoreductase chain 6</fullName>
        <ecNumber evidence="1">7.1.1.2</ecNumber>
    </recommendedName>
</protein>
<dbReference type="GO" id="GO:0008137">
    <property type="term" value="F:NADH dehydrogenase (ubiquinone) activity"/>
    <property type="evidence" value="ECO:0007669"/>
    <property type="project" value="UniProtKB-UniRule"/>
</dbReference>
<keyword evidence="1" id="KW-1133">Transmembrane helix</keyword>
<reference evidence="2" key="1">
    <citation type="journal article" date="2019" name="Microbiol. Resour. Announc.">
        <title>Remarkable Features of Mitochondrial DNA of Acanthamoeba polyphaga Linc Ap-1, Revealed by Whole-Genome Sequencing.</title>
        <authorList>
            <person name="Karlyshev A.V."/>
        </authorList>
    </citation>
    <scope>NUCLEOTIDE SEQUENCE</scope>
    <source>
        <strain evidence="2">Linc Ap-1</strain>
    </source>
</reference>
<feature type="transmembrane region" description="Helical" evidence="1">
    <location>
        <begin position="204"/>
        <end position="233"/>
    </location>
</feature>
<dbReference type="InterPro" id="IPR042106">
    <property type="entry name" value="Nuo/plastoQ_OxRdtase_6_NuoJ"/>
</dbReference>
<comment type="similarity">
    <text evidence="1">Belongs to the complex I subunit 6 family.</text>
</comment>
<evidence type="ECO:0000256" key="1">
    <source>
        <dbReference type="RuleBase" id="RU004430"/>
    </source>
</evidence>
<dbReference type="PANTHER" id="PTHR33269">
    <property type="entry name" value="NADH-UBIQUINONE OXIDOREDUCTASE CHAIN 6"/>
    <property type="match status" value="1"/>
</dbReference>
<dbReference type="EMBL" id="KP054475">
    <property type="protein sequence ID" value="ALG41012.1"/>
    <property type="molecule type" value="Genomic_DNA"/>
</dbReference>
<feature type="transmembrane region" description="Helical" evidence="1">
    <location>
        <begin position="90"/>
        <end position="115"/>
    </location>
</feature>
<dbReference type="PANTHER" id="PTHR33269:SF17">
    <property type="entry name" value="NADH-UBIQUINONE OXIDOREDUCTASE CHAIN 6"/>
    <property type="match status" value="1"/>
</dbReference>
<dbReference type="EC" id="7.1.1.2" evidence="1"/>
<keyword evidence="1" id="KW-0520">NAD</keyword>
<name>A0A0S0IVM2_ACAPO</name>
<feature type="transmembrane region" description="Helical" evidence="1">
    <location>
        <begin position="55"/>
        <end position="78"/>
    </location>
</feature>
<evidence type="ECO:0000313" key="2">
    <source>
        <dbReference type="EMBL" id="ALG41012.1"/>
    </source>
</evidence>
<organism evidence="2">
    <name type="scientific">Acanthamoeba polyphaga</name>
    <name type="common">Amoeba</name>
    <dbReference type="NCBI Taxonomy" id="5757"/>
    <lineage>
        <taxon>Eukaryota</taxon>
        <taxon>Amoebozoa</taxon>
        <taxon>Discosea</taxon>
        <taxon>Longamoebia</taxon>
        <taxon>Centramoebida</taxon>
        <taxon>Acanthamoebidae</taxon>
        <taxon>Acanthamoeba</taxon>
    </lineage>
</organism>
<keyword evidence="1" id="KW-0472">Membrane</keyword>
<proteinExistence type="inferred from homology"/>
<keyword evidence="1" id="KW-0830">Ubiquinone</keyword>
<dbReference type="Gene3D" id="1.20.120.1200">
    <property type="entry name" value="NADH-ubiquinone/plastoquinone oxidoreductase chain 6, subunit NuoJ"/>
    <property type="match status" value="1"/>
</dbReference>
<geneLocation type="mitochondrion" evidence="2"/>
<comment type="function">
    <text evidence="1">Core subunit of the mitochondrial membrane respiratory chain NADH dehydrogenase (Complex I) which catalyzes electron transfer from NADH through the respiratory chain, using ubiquinone as an electron acceptor. Essential for the catalytic activity and assembly of complex I.</text>
</comment>
<dbReference type="Pfam" id="PF00499">
    <property type="entry name" value="Oxidored_q3"/>
    <property type="match status" value="1"/>
</dbReference>
<feature type="transmembrane region" description="Helical" evidence="1">
    <location>
        <begin position="31"/>
        <end position="49"/>
    </location>
</feature>
<dbReference type="AlphaFoldDB" id="A0A0S0IVM2"/>
<keyword evidence="1" id="KW-0812">Transmembrane</keyword>
<dbReference type="InterPro" id="IPR001457">
    <property type="entry name" value="NADH_UbQ/plastoQ_OxRdtase_su6"/>
</dbReference>
<keyword evidence="1 2" id="KW-0496">Mitochondrion</keyword>
<keyword evidence="1" id="KW-0679">Respiratory chain</keyword>
<keyword evidence="1" id="KW-0249">Electron transport</keyword>